<keyword evidence="11" id="KW-0961">Cell wall biogenesis/degradation</keyword>
<dbReference type="GO" id="GO:0009002">
    <property type="term" value="F:serine-type D-Ala-D-Ala carboxypeptidase activity"/>
    <property type="evidence" value="ECO:0007669"/>
    <property type="project" value="UniProtKB-EC"/>
</dbReference>
<feature type="active site" evidence="13">
    <location>
        <position position="128"/>
    </location>
</feature>
<keyword evidence="5" id="KW-0121">Carboxypeptidase</keyword>
<evidence type="ECO:0000313" key="20">
    <source>
        <dbReference type="EMBL" id="KJF40323.1"/>
    </source>
</evidence>
<dbReference type="PRINTS" id="PR00725">
    <property type="entry name" value="DADACBPTASE1"/>
</dbReference>
<feature type="transmembrane region" description="Helical" evidence="17">
    <location>
        <begin position="409"/>
        <end position="433"/>
    </location>
</feature>
<evidence type="ECO:0000256" key="12">
    <source>
        <dbReference type="ARBA" id="ARBA00034000"/>
    </source>
</evidence>
<keyword evidence="17" id="KW-0472">Membrane</keyword>
<dbReference type="GO" id="GO:0006508">
    <property type="term" value="P:proteolysis"/>
    <property type="evidence" value="ECO:0007669"/>
    <property type="project" value="UniProtKB-KW"/>
</dbReference>
<feature type="binding site" evidence="14">
    <location>
        <position position="244"/>
    </location>
    <ligand>
        <name>substrate</name>
    </ligand>
</feature>
<organism evidence="20 21">
    <name type="scientific">Ruthenibacterium lactatiformans</name>
    <dbReference type="NCBI Taxonomy" id="1550024"/>
    <lineage>
        <taxon>Bacteria</taxon>
        <taxon>Bacillati</taxon>
        <taxon>Bacillota</taxon>
        <taxon>Clostridia</taxon>
        <taxon>Eubacteriales</taxon>
        <taxon>Oscillospiraceae</taxon>
        <taxon>Ruthenibacterium</taxon>
    </lineage>
</organism>
<dbReference type="InterPro" id="IPR018044">
    <property type="entry name" value="Peptidase_S11"/>
</dbReference>
<evidence type="ECO:0000259" key="19">
    <source>
        <dbReference type="SMART" id="SM00936"/>
    </source>
</evidence>
<evidence type="ECO:0000256" key="11">
    <source>
        <dbReference type="ARBA" id="ARBA00023316"/>
    </source>
</evidence>
<dbReference type="AlphaFoldDB" id="A0A0D8J3G3"/>
<evidence type="ECO:0000256" key="3">
    <source>
        <dbReference type="ARBA" id="ARBA00007164"/>
    </source>
</evidence>
<feature type="compositionally biased region" description="Acidic residues" evidence="16">
    <location>
        <begin position="484"/>
        <end position="503"/>
    </location>
</feature>
<evidence type="ECO:0000256" key="6">
    <source>
        <dbReference type="ARBA" id="ARBA00022670"/>
    </source>
</evidence>
<dbReference type="InterPro" id="IPR015956">
    <property type="entry name" value="Peniciliin-bd_prot_C_sf"/>
</dbReference>
<dbReference type="RefSeq" id="WP_050004969.1">
    <property type="nucleotide sequence ID" value="NZ_DAWBJP010000001.1"/>
</dbReference>
<evidence type="ECO:0000256" key="15">
    <source>
        <dbReference type="RuleBase" id="RU004016"/>
    </source>
</evidence>
<evidence type="ECO:0000256" key="5">
    <source>
        <dbReference type="ARBA" id="ARBA00022645"/>
    </source>
</evidence>
<feature type="active site" description="Acyl-ester intermediate" evidence="13">
    <location>
        <position position="64"/>
    </location>
</feature>
<keyword evidence="7 18" id="KW-0732">Signal</keyword>
<keyword evidence="17" id="KW-1133">Transmembrane helix</keyword>
<gene>
    <name evidence="20" type="ORF">TQ39_06655</name>
</gene>
<dbReference type="PANTHER" id="PTHR21581:SF33">
    <property type="entry name" value="D-ALANYL-D-ALANINE CARBOXYPEPTIDASE DACB"/>
    <property type="match status" value="1"/>
</dbReference>
<evidence type="ECO:0000313" key="21">
    <source>
        <dbReference type="Proteomes" id="UP000032483"/>
    </source>
</evidence>
<keyword evidence="17" id="KW-0812">Transmembrane</keyword>
<dbReference type="Pfam" id="PF00768">
    <property type="entry name" value="Peptidase_S11"/>
    <property type="match status" value="1"/>
</dbReference>
<evidence type="ECO:0000256" key="2">
    <source>
        <dbReference type="ARBA" id="ARBA00004752"/>
    </source>
</evidence>
<dbReference type="GO" id="GO:0008360">
    <property type="term" value="P:regulation of cell shape"/>
    <property type="evidence" value="ECO:0007669"/>
    <property type="project" value="UniProtKB-KW"/>
</dbReference>
<dbReference type="UniPathway" id="UPA00219"/>
<dbReference type="GO" id="GO:0071555">
    <property type="term" value="P:cell wall organization"/>
    <property type="evidence" value="ECO:0007669"/>
    <property type="project" value="UniProtKB-KW"/>
</dbReference>
<keyword evidence="21" id="KW-1185">Reference proteome</keyword>
<dbReference type="InterPro" id="IPR001967">
    <property type="entry name" value="Peptidase_S11_N"/>
</dbReference>
<comment type="similarity">
    <text evidence="3 15">Belongs to the peptidase S11 family.</text>
</comment>
<dbReference type="Gene3D" id="3.40.710.10">
    <property type="entry name" value="DD-peptidase/beta-lactamase superfamily"/>
    <property type="match status" value="1"/>
</dbReference>
<evidence type="ECO:0000256" key="7">
    <source>
        <dbReference type="ARBA" id="ARBA00022729"/>
    </source>
</evidence>
<dbReference type="EMBL" id="JXXK01000007">
    <property type="protein sequence ID" value="KJF40323.1"/>
    <property type="molecule type" value="Genomic_DNA"/>
</dbReference>
<feature type="active site" description="Proton acceptor" evidence="13">
    <location>
        <position position="67"/>
    </location>
</feature>
<accession>A0A0D8J3G3</accession>
<dbReference type="Pfam" id="PF07943">
    <property type="entry name" value="PBP5_C"/>
    <property type="match status" value="1"/>
</dbReference>
<dbReference type="GeneID" id="42856293"/>
<name>A0A0D8J3G3_9FIRM</name>
<dbReference type="SUPFAM" id="SSF56601">
    <property type="entry name" value="beta-lactamase/transpeptidase-like"/>
    <property type="match status" value="1"/>
</dbReference>
<keyword evidence="8" id="KW-0378">Hydrolase</keyword>
<sequence length="503" mass="54029">MKKCAAGLAALFLIVIFLSPRAFAAGYELPEGTSITAQSAYFVNLDTGIVVFEQNADEQRSVASLTKLMTALLLMENVSDLESTMIEANRDLYTGAIIDPTVRASHADIRPGEHVSALNMLYAMMLPSANEAAEAVGYYLGNGNLNNFYALMNARAAALGCTNTNFTSTNGLVDMDEGNYSSAHDIALITQECWKHEVFRTVVGTAAHQMPAAESHNEPYNILSLNAMIKPSSTVYRSYIKGVKTGSTHDAGRNFASAAVNDKGETYIGVVLGAPWDAAEDGYAYSFHDTATIYDWLFANYSIKPSIDTGSPVTEVKVNYSSEADTLMLYPAGDLKTVLPNDSDELLEKTFDVPESVDAPIAMGDKVGTVTLTLNGALVGTVDLIAGQDVARNGFLYAVSRVQAFFGGLYFRVVCILTAIFLVGYGLLTFWMYNRQKRQRVRRAGGPGNAPRAPRPGRPPSAGRGVPPPAGKPSASRPPSSGPDELDLGFLEDDFTFGPPGED</sequence>
<evidence type="ECO:0000256" key="14">
    <source>
        <dbReference type="PIRSR" id="PIRSR618044-2"/>
    </source>
</evidence>
<evidence type="ECO:0000256" key="1">
    <source>
        <dbReference type="ARBA" id="ARBA00003217"/>
    </source>
</evidence>
<comment type="function">
    <text evidence="1">Removes C-terminal D-alanyl residues from sugar-peptide cell wall precursors.</text>
</comment>
<evidence type="ECO:0000256" key="4">
    <source>
        <dbReference type="ARBA" id="ARBA00012448"/>
    </source>
</evidence>
<dbReference type="Proteomes" id="UP000032483">
    <property type="component" value="Unassembled WGS sequence"/>
</dbReference>
<dbReference type="InterPro" id="IPR012907">
    <property type="entry name" value="Peptidase_S11_C"/>
</dbReference>
<dbReference type="SMART" id="SM00936">
    <property type="entry name" value="PBP5_C"/>
    <property type="match status" value="1"/>
</dbReference>
<evidence type="ECO:0000256" key="13">
    <source>
        <dbReference type="PIRSR" id="PIRSR618044-1"/>
    </source>
</evidence>
<evidence type="ECO:0000256" key="17">
    <source>
        <dbReference type="SAM" id="Phobius"/>
    </source>
</evidence>
<feature type="signal peptide" evidence="18">
    <location>
        <begin position="1"/>
        <end position="24"/>
    </location>
</feature>
<comment type="caution">
    <text evidence="20">The sequence shown here is derived from an EMBL/GenBank/DDBJ whole genome shotgun (WGS) entry which is preliminary data.</text>
</comment>
<dbReference type="Gene3D" id="2.60.410.10">
    <property type="entry name" value="D-Ala-D-Ala carboxypeptidase, C-terminal domain"/>
    <property type="match status" value="1"/>
</dbReference>
<dbReference type="InterPro" id="IPR037167">
    <property type="entry name" value="Peptidase_S11_C_sf"/>
</dbReference>
<dbReference type="InterPro" id="IPR012338">
    <property type="entry name" value="Beta-lactam/transpept-like"/>
</dbReference>
<dbReference type="PANTHER" id="PTHR21581">
    <property type="entry name" value="D-ALANYL-D-ALANINE CARBOXYPEPTIDASE"/>
    <property type="match status" value="1"/>
</dbReference>
<evidence type="ECO:0000256" key="9">
    <source>
        <dbReference type="ARBA" id="ARBA00022960"/>
    </source>
</evidence>
<keyword evidence="6" id="KW-0645">Protease</keyword>
<comment type="catalytic activity">
    <reaction evidence="12">
        <text>Preferential cleavage: (Ac)2-L-Lys-D-Ala-|-D-Ala. Also transpeptidation of peptidyl-alanyl moieties that are N-acyl substituents of D-alanine.</text>
        <dbReference type="EC" id="3.4.16.4"/>
    </reaction>
</comment>
<dbReference type="SUPFAM" id="SSF69189">
    <property type="entry name" value="Penicillin-binding protein associated domain"/>
    <property type="match status" value="1"/>
</dbReference>
<protein>
    <recommendedName>
        <fullName evidence="4">serine-type D-Ala-D-Ala carboxypeptidase</fullName>
        <ecNumber evidence="4">3.4.16.4</ecNumber>
    </recommendedName>
</protein>
<dbReference type="GO" id="GO:0009252">
    <property type="term" value="P:peptidoglycan biosynthetic process"/>
    <property type="evidence" value="ECO:0007669"/>
    <property type="project" value="UniProtKB-UniPathway"/>
</dbReference>
<feature type="region of interest" description="Disordered" evidence="16">
    <location>
        <begin position="442"/>
        <end position="503"/>
    </location>
</feature>
<dbReference type="EC" id="3.4.16.4" evidence="4"/>
<dbReference type="MEROPS" id="S11.004"/>
<evidence type="ECO:0000256" key="10">
    <source>
        <dbReference type="ARBA" id="ARBA00022984"/>
    </source>
</evidence>
<keyword evidence="10" id="KW-0573">Peptidoglycan synthesis</keyword>
<feature type="chain" id="PRO_5002330808" description="serine-type D-Ala-D-Ala carboxypeptidase" evidence="18">
    <location>
        <begin position="25"/>
        <end position="503"/>
    </location>
</feature>
<evidence type="ECO:0000256" key="8">
    <source>
        <dbReference type="ARBA" id="ARBA00022801"/>
    </source>
</evidence>
<evidence type="ECO:0000256" key="18">
    <source>
        <dbReference type="SAM" id="SignalP"/>
    </source>
</evidence>
<dbReference type="PATRIC" id="fig|1550024.3.peg.1500"/>
<reference evidence="20" key="1">
    <citation type="submission" date="2015-02" db="EMBL/GenBank/DDBJ databases">
        <title>A novel member of the family Ruminococcaceae isolated from human feces.</title>
        <authorList>
            <person name="Shkoporov A.N."/>
            <person name="Chaplin A.V."/>
            <person name="Motuzova O.V."/>
            <person name="Kafarskaia L.I."/>
            <person name="Khokhlova E.V."/>
            <person name="Efimov B.A."/>
        </authorList>
    </citation>
    <scope>NUCLEOTIDE SEQUENCE [LARGE SCALE GENOMIC DNA]</scope>
    <source>
        <strain evidence="20">585-1</strain>
    </source>
</reference>
<feature type="domain" description="Peptidase S11 D-Ala-D-Ala carboxypeptidase A C-terminal" evidence="19">
    <location>
        <begin position="301"/>
        <end position="392"/>
    </location>
</feature>
<comment type="pathway">
    <text evidence="2">Cell wall biogenesis; peptidoglycan biosynthesis.</text>
</comment>
<evidence type="ECO:0000256" key="16">
    <source>
        <dbReference type="SAM" id="MobiDB-lite"/>
    </source>
</evidence>
<proteinExistence type="inferred from homology"/>
<keyword evidence="9" id="KW-0133">Cell shape</keyword>